<dbReference type="InterPro" id="IPR012854">
    <property type="entry name" value="Cu_amine_oxidase-like_N"/>
</dbReference>
<evidence type="ECO:0000313" key="4">
    <source>
        <dbReference type="Proteomes" id="UP001300012"/>
    </source>
</evidence>
<protein>
    <submittedName>
        <fullName evidence="3">Copper amine oxidase N-terminal domain-containing protein</fullName>
    </submittedName>
</protein>
<dbReference type="InterPro" id="IPR036582">
    <property type="entry name" value="Mao_N_sf"/>
</dbReference>
<feature type="chain" id="PRO_5045484641" evidence="1">
    <location>
        <begin position="23"/>
        <end position="608"/>
    </location>
</feature>
<evidence type="ECO:0000256" key="1">
    <source>
        <dbReference type="SAM" id="SignalP"/>
    </source>
</evidence>
<comment type="caution">
    <text evidence="3">The sequence shown here is derived from an EMBL/GenBank/DDBJ whole genome shotgun (WGS) entry which is preliminary data.</text>
</comment>
<dbReference type="Pfam" id="PF07833">
    <property type="entry name" value="Cu_amine_oxidN1"/>
    <property type="match status" value="1"/>
</dbReference>
<proteinExistence type="predicted"/>
<dbReference type="PROSITE" id="PS51257">
    <property type="entry name" value="PROKAR_LIPOPROTEIN"/>
    <property type="match status" value="1"/>
</dbReference>
<name>A0ABT1YGE3_9BACL</name>
<reference evidence="3 4" key="1">
    <citation type="submission" date="2022-08" db="EMBL/GenBank/DDBJ databases">
        <title>Paenibacillus endoradicis sp. nov., Paenibacillus radicibacter sp. nov and Paenibacillus pararadicis sp. nov., three cold-adapted plant growth-promoting bacteria isolated from root of Larix gmelinii in Great Khingan.</title>
        <authorList>
            <person name="Xue H."/>
        </authorList>
    </citation>
    <scope>NUCLEOTIDE SEQUENCE [LARGE SCALE GENOMIC DNA]</scope>
    <source>
        <strain evidence="3 4">N5-1-1-5</strain>
    </source>
</reference>
<sequence length="608" mass="67958">MKKFVLGLCCGLFIACSSIAFASDSIQALLFPAHFEINGSKIFMNDEYKVLNVDGHAYVPVRFVAEQLGATIDYDQEQQKIFVKNRKLDLSDPDYNGILVGNLILTKNGSNTKVTGQLQIEGVGNTKNTVETTLAFYNDNSEKIGEVAIHGDDFGVDAQTFVSEGLGDFRAYSTVNLHVGHVNGHIIPAVPSIVYENRKNNFTLDLPKSWEGKYDAVETVDKASKFETITFIDIANKEYGGVVFSIGIWTKDNWSHDGQTAIEVGHISKIGELGDRVFTISTPSDVQYDPHNEKLTAEYKSMSKYINTIKTSFQANVNLTENEVKDILNQLIPKAAGVYGMFNGSSWFAEDATKTIPGDEEYLLVTGPRGKSSLNTENVKSIADLKKVVEDVFTKDMAQKLFYNGYLETKDIRLPLYKDYEGRLYVNTYNGGHGSASKYFIDTAKIISQEGNVVVVEFITTEYDFPYKMTVKIEKVNGKWLLASGASFNNEVEIKYDYILKYQGESSLWSAALEDTVWDFGNGTNKVHSRIVLTYKGSDINNVGKVDFTYGNEANRNKWTFIGSNYSEGIIIYDEFDDNIVLPAKDDVVKVTLEWDGKQDSFVMSNSR</sequence>
<dbReference type="Proteomes" id="UP001300012">
    <property type="component" value="Unassembled WGS sequence"/>
</dbReference>
<organism evidence="3 4">
    <name type="scientific">Paenibacillus radicis</name>
    <name type="common">ex Xue et al. 2023</name>
    <dbReference type="NCBI Taxonomy" id="2972489"/>
    <lineage>
        <taxon>Bacteria</taxon>
        <taxon>Bacillati</taxon>
        <taxon>Bacillota</taxon>
        <taxon>Bacilli</taxon>
        <taxon>Bacillales</taxon>
        <taxon>Paenibacillaceae</taxon>
        <taxon>Paenibacillus</taxon>
    </lineage>
</organism>
<dbReference type="EMBL" id="JANQBD010000008">
    <property type="protein sequence ID" value="MCR8632022.1"/>
    <property type="molecule type" value="Genomic_DNA"/>
</dbReference>
<dbReference type="RefSeq" id="WP_258213619.1">
    <property type="nucleotide sequence ID" value="NZ_JANQBD010000008.1"/>
</dbReference>
<feature type="domain" description="Copper amine oxidase-like N-terminal" evidence="2">
    <location>
        <begin position="36"/>
        <end position="82"/>
    </location>
</feature>
<keyword evidence="1" id="KW-0732">Signal</keyword>
<dbReference type="SUPFAM" id="SSF55383">
    <property type="entry name" value="Copper amine oxidase, domain N"/>
    <property type="match status" value="1"/>
</dbReference>
<feature type="signal peptide" evidence="1">
    <location>
        <begin position="1"/>
        <end position="22"/>
    </location>
</feature>
<keyword evidence="4" id="KW-1185">Reference proteome</keyword>
<accession>A0ABT1YGE3</accession>
<evidence type="ECO:0000313" key="3">
    <source>
        <dbReference type="EMBL" id="MCR8632022.1"/>
    </source>
</evidence>
<evidence type="ECO:0000259" key="2">
    <source>
        <dbReference type="Pfam" id="PF07833"/>
    </source>
</evidence>
<gene>
    <name evidence="3" type="ORF">NV381_12480</name>
</gene>